<dbReference type="EMBL" id="VJMI01007045">
    <property type="protein sequence ID" value="KAF0764909.1"/>
    <property type="molecule type" value="Genomic_DNA"/>
</dbReference>
<evidence type="ECO:0000313" key="22">
    <source>
        <dbReference type="Proteomes" id="UP000469452"/>
    </source>
</evidence>
<dbReference type="Proteomes" id="UP000469452">
    <property type="component" value="Unassembled WGS sequence"/>
</dbReference>
<reference evidence="2 22" key="3">
    <citation type="submission" date="2019-06" db="EMBL/GenBank/DDBJ databases">
        <title>Genomics analysis of Aphanomyces spp. identifies a new class of oomycete effector associated with host adaptation.</title>
        <authorList>
            <person name="Gaulin E."/>
        </authorList>
    </citation>
    <scope>NUCLEOTIDE SEQUENCE [LARGE SCALE GENOMIC DNA]</scope>
    <source>
        <strain evidence="2 22">E</strain>
    </source>
</reference>
<dbReference type="EMBL" id="QUTF01025717">
    <property type="protein sequence ID" value="RHY83126.1"/>
    <property type="molecule type" value="Genomic_DNA"/>
</dbReference>
<accession>A0A397EUQ3</accession>
<evidence type="ECO:0000313" key="20">
    <source>
        <dbReference type="Proteomes" id="UP000285712"/>
    </source>
</evidence>
<proteinExistence type="predicted"/>
<evidence type="ECO:0000313" key="3">
    <source>
        <dbReference type="EMBL" id="RHY17950.1"/>
    </source>
</evidence>
<evidence type="ECO:0000313" key="5">
    <source>
        <dbReference type="EMBL" id="RHY52700.1"/>
    </source>
</evidence>
<organism evidence="10 16">
    <name type="scientific">Aphanomyces astaci</name>
    <name type="common">Crayfish plague agent</name>
    <dbReference type="NCBI Taxonomy" id="112090"/>
    <lineage>
        <taxon>Eukaryota</taxon>
        <taxon>Sar</taxon>
        <taxon>Stramenopiles</taxon>
        <taxon>Oomycota</taxon>
        <taxon>Saprolegniomycetes</taxon>
        <taxon>Saprolegniales</taxon>
        <taxon>Verrucalvaceae</taxon>
        <taxon>Aphanomyces</taxon>
    </lineage>
</organism>
<evidence type="ECO:0000313" key="9">
    <source>
        <dbReference type="EMBL" id="RHY99903.1"/>
    </source>
</evidence>
<evidence type="ECO:0000313" key="19">
    <source>
        <dbReference type="Proteomes" id="UP000285430"/>
    </source>
</evidence>
<evidence type="ECO:0000313" key="16">
    <source>
        <dbReference type="Proteomes" id="UP000266196"/>
    </source>
</evidence>
<evidence type="ECO:0000313" key="13">
    <source>
        <dbReference type="EMBL" id="RLO13380.1"/>
    </source>
</evidence>
<dbReference type="Proteomes" id="UP000285430">
    <property type="component" value="Unassembled WGS sequence"/>
</dbReference>
<evidence type="ECO:0000313" key="10">
    <source>
        <dbReference type="EMBL" id="RHZ05897.1"/>
    </source>
</evidence>
<dbReference type="EMBL" id="QUTA01004738">
    <property type="protein sequence ID" value="RHY18569.1"/>
    <property type="molecule type" value="Genomic_DNA"/>
</dbReference>
<evidence type="ECO:0000313" key="18">
    <source>
        <dbReference type="Proteomes" id="UP000275652"/>
    </source>
</evidence>
<keyword evidence="1" id="KW-1133">Transmembrane helix</keyword>
<dbReference type="EMBL" id="QUTH01004858">
    <property type="protein sequence ID" value="RHZ11864.1"/>
    <property type="molecule type" value="Genomic_DNA"/>
</dbReference>
<dbReference type="InterPro" id="IPR010530">
    <property type="entry name" value="B12D"/>
</dbReference>
<dbReference type="EMBL" id="QUTI01006663">
    <property type="protein sequence ID" value="RLO13380.1"/>
    <property type="molecule type" value="Genomic_DNA"/>
</dbReference>
<evidence type="ECO:0000313" key="21">
    <source>
        <dbReference type="Proteomes" id="UP000286510"/>
    </source>
</evidence>
<feature type="transmembrane region" description="Helical" evidence="1">
    <location>
        <begin position="20"/>
        <end position="41"/>
    </location>
</feature>
<protein>
    <submittedName>
        <fullName evidence="10">Uncharacterized protein</fullName>
    </submittedName>
</protein>
<dbReference type="Proteomes" id="UP000285712">
    <property type="component" value="Unassembled WGS sequence"/>
</dbReference>
<name>A0A397EUQ3_APHAT</name>
<dbReference type="Proteomes" id="UP000275652">
    <property type="component" value="Unassembled WGS sequence"/>
</dbReference>
<sequence>MASRAARTTAKAWFSDPATYPIIAILGFAGAMAVVGGVRFLSVSPDVLISREKRLQLNLRSEQDGAAFRSHRIAAATLTPNAITKEPQYQAFKARNA</sequence>
<dbReference type="EMBL" id="QUTE01015383">
    <property type="protein sequence ID" value="RHY99903.1"/>
    <property type="molecule type" value="Genomic_DNA"/>
</dbReference>
<evidence type="ECO:0000313" key="12">
    <source>
        <dbReference type="EMBL" id="RLO02675.1"/>
    </source>
</evidence>
<dbReference type="AlphaFoldDB" id="A0A397EUQ3"/>
<dbReference type="EMBL" id="QUSZ01003578">
    <property type="protein sequence ID" value="RHY17950.1"/>
    <property type="molecule type" value="Genomic_DNA"/>
</dbReference>
<dbReference type="EMBL" id="QUTE01012892">
    <property type="protein sequence ID" value="RHZ05897.1"/>
    <property type="molecule type" value="Genomic_DNA"/>
</dbReference>
<keyword evidence="1" id="KW-0472">Membrane</keyword>
<dbReference type="Proteomes" id="UP000266196">
    <property type="component" value="Unassembled WGS sequence"/>
</dbReference>
<dbReference type="Proteomes" id="UP000265427">
    <property type="component" value="Unassembled WGS sequence"/>
</dbReference>
<evidence type="ECO:0000313" key="11">
    <source>
        <dbReference type="EMBL" id="RHZ11864.1"/>
    </source>
</evidence>
<reference evidence="14 15" key="2">
    <citation type="submission" date="2018-08" db="EMBL/GenBank/DDBJ databases">
        <title>Aphanomyces genome sequencing and annotation.</title>
        <authorList>
            <person name="Minardi D."/>
            <person name="Oidtmann B."/>
            <person name="Van Der Giezen M."/>
            <person name="Studholme D.J."/>
        </authorList>
    </citation>
    <scope>NUCLEOTIDE SEQUENCE [LARGE SCALE GENOMIC DNA]</scope>
    <source>
        <strain evidence="10 16">197901</strain>
        <strain evidence="11 19">Da</strain>
        <strain evidence="6 21">FDL457</strain>
        <strain evidence="3 14">Kv</strain>
        <strain evidence="5 15">SA</strain>
        <strain evidence="8 20">Sv</strain>
        <strain evidence="4 17">Yx</strain>
    </source>
</reference>
<gene>
    <name evidence="2" type="ORF">AaE_003030</name>
    <name evidence="4" type="ORF">DYB25_009386</name>
    <name evidence="6" type="ORF">DYB26_007799</name>
    <name evidence="7" type="ORF">DYB26_014719</name>
    <name evidence="13" type="ORF">DYB28_010261</name>
    <name evidence="12" type="ORF">DYB28_013202</name>
    <name evidence="10" type="ORF">DYB31_011080</name>
    <name evidence="9" type="ORF">DYB31_015324</name>
    <name evidence="8" type="ORF">DYB35_002516</name>
    <name evidence="3" type="ORF">DYB36_011496</name>
    <name evidence="11" type="ORF">DYB37_010862</name>
    <name evidence="5" type="ORF">DYB38_014233</name>
</gene>
<dbReference type="Proteomes" id="UP000266239">
    <property type="component" value="Unassembled WGS sequence"/>
</dbReference>
<evidence type="ECO:0000313" key="15">
    <source>
        <dbReference type="Proteomes" id="UP000265716"/>
    </source>
</evidence>
<keyword evidence="1" id="KW-0812">Transmembrane</keyword>
<dbReference type="Proteomes" id="UP000286510">
    <property type="component" value="Unassembled WGS sequence"/>
</dbReference>
<dbReference type="EMBL" id="QUTF01026741">
    <property type="protein sequence ID" value="RHY81481.1"/>
    <property type="molecule type" value="Genomic_DNA"/>
</dbReference>
<dbReference type="EMBL" id="QUTG01006819">
    <property type="protein sequence ID" value="RHY83543.1"/>
    <property type="molecule type" value="Genomic_DNA"/>
</dbReference>
<evidence type="ECO:0000313" key="2">
    <source>
        <dbReference type="EMBL" id="KAF0764909.1"/>
    </source>
</evidence>
<evidence type="ECO:0000313" key="7">
    <source>
        <dbReference type="EMBL" id="RHY83126.1"/>
    </source>
</evidence>
<evidence type="ECO:0000313" key="6">
    <source>
        <dbReference type="EMBL" id="RHY81481.1"/>
    </source>
</evidence>
<comment type="caution">
    <text evidence="10">The sequence shown here is derived from an EMBL/GenBank/DDBJ whole genome shotgun (WGS) entry which is preliminary data.</text>
</comment>
<dbReference type="Pfam" id="PF06522">
    <property type="entry name" value="B12D"/>
    <property type="match status" value="1"/>
</dbReference>
<dbReference type="EMBL" id="QUTI01032938">
    <property type="protein sequence ID" value="RLO02675.1"/>
    <property type="molecule type" value="Genomic_DNA"/>
</dbReference>
<evidence type="ECO:0000256" key="1">
    <source>
        <dbReference type="SAM" id="Phobius"/>
    </source>
</evidence>
<evidence type="ECO:0000313" key="8">
    <source>
        <dbReference type="EMBL" id="RHY83543.1"/>
    </source>
</evidence>
<evidence type="ECO:0000313" key="17">
    <source>
        <dbReference type="Proteomes" id="UP000266239"/>
    </source>
</evidence>
<dbReference type="VEuPathDB" id="FungiDB:H257_07906"/>
<evidence type="ECO:0000313" key="4">
    <source>
        <dbReference type="EMBL" id="RHY18569.1"/>
    </source>
</evidence>
<evidence type="ECO:0000313" key="14">
    <source>
        <dbReference type="Proteomes" id="UP000265427"/>
    </source>
</evidence>
<dbReference type="Proteomes" id="UP000265716">
    <property type="component" value="Unassembled WGS sequence"/>
</dbReference>
<dbReference type="EMBL" id="QUTC01006330">
    <property type="protein sequence ID" value="RHY52700.1"/>
    <property type="molecule type" value="Genomic_DNA"/>
</dbReference>
<reference evidence="12 18" key="1">
    <citation type="journal article" date="2018" name="J. Invertebr. Pathol.">
        <title>New genotyping method for the causative agent of crayfish plague (Aphanomyces astaci) based on whole genome data.</title>
        <authorList>
            <person name="Minardi D."/>
            <person name="Studholme D.J."/>
            <person name="van der Giezen M."/>
            <person name="Pretto T."/>
            <person name="Oidtmann B."/>
        </authorList>
    </citation>
    <scope>NUCLEOTIDE SEQUENCE [LARGE SCALE GENOMIC DNA]</scope>
    <source>
        <strain evidence="12 18">KB13</strain>
    </source>
</reference>